<dbReference type="InterPro" id="IPR030395">
    <property type="entry name" value="GP_PDE_dom"/>
</dbReference>
<keyword evidence="2" id="KW-0732">Signal</keyword>
<feature type="chain" id="PRO_5039205976" evidence="2">
    <location>
        <begin position="24"/>
        <end position="297"/>
    </location>
</feature>
<dbReference type="HOGENOM" id="CLU_030006_3_6_11"/>
<feature type="region of interest" description="Disordered" evidence="1">
    <location>
        <begin position="27"/>
        <end position="49"/>
    </location>
</feature>
<evidence type="ECO:0000313" key="4">
    <source>
        <dbReference type="EMBL" id="EFL26639.1"/>
    </source>
</evidence>
<evidence type="ECO:0000256" key="2">
    <source>
        <dbReference type="SAM" id="SignalP"/>
    </source>
</evidence>
<dbReference type="Pfam" id="PF03009">
    <property type="entry name" value="GDPD"/>
    <property type="match status" value="1"/>
</dbReference>
<feature type="domain" description="GP-PDE" evidence="3">
    <location>
        <begin position="55"/>
        <end position="287"/>
    </location>
</feature>
<dbReference type="InterPro" id="IPR017946">
    <property type="entry name" value="PLC-like_Pdiesterase_TIM-brl"/>
</dbReference>
<feature type="signal peptide" evidence="2">
    <location>
        <begin position="1"/>
        <end position="23"/>
    </location>
</feature>
<dbReference type="SUPFAM" id="SSF51695">
    <property type="entry name" value="PLC-like phosphodiesterases"/>
    <property type="match status" value="1"/>
</dbReference>
<sequence length="297" mass="32437">MITRYFLTGVAVLTLSIPAAVLAHPTAHPAAHPTPRPPERRLGDQPAAVPAPPRIIYTAHRGGALEVPENSMTGLTTALARKDAQVLDFDIRSLRDGTLVVMHDATLDRTTSQAGPVNALTATQWRTVRLRPAAALRGAWKPERPPTVAEALDRLGGRTTLMVETKDPAGLPELARMIRDRGLTRSVYVNSNHPDVAREAHRMGLLAQLWRSARQMRHDRPGEWRGDVDLLDVDYRARDADIRRAVASGVPHVWAHTVNTPGQRDRMVRLGCDGIITDAPSLMITTPVRALGRVSGG</sequence>
<dbReference type="PANTHER" id="PTHR46211:SF14">
    <property type="entry name" value="GLYCEROPHOSPHODIESTER PHOSPHODIESTERASE"/>
    <property type="match status" value="1"/>
</dbReference>
<dbReference type="GO" id="GO:0008081">
    <property type="term" value="F:phosphoric diester hydrolase activity"/>
    <property type="evidence" value="ECO:0007669"/>
    <property type="project" value="InterPro"/>
</dbReference>
<protein>
    <submittedName>
        <fullName evidence="4">Glycerophosphodiesterase</fullName>
    </submittedName>
</protein>
<gene>
    <name evidence="4" type="ORF">SSOG_06353</name>
</gene>
<evidence type="ECO:0000313" key="5">
    <source>
        <dbReference type="Proteomes" id="UP000003963"/>
    </source>
</evidence>
<dbReference type="CDD" id="cd08556">
    <property type="entry name" value="GDPD"/>
    <property type="match status" value="1"/>
</dbReference>
<dbReference type="PANTHER" id="PTHR46211">
    <property type="entry name" value="GLYCEROPHOSPHORYL DIESTER PHOSPHODIESTERASE"/>
    <property type="match status" value="1"/>
</dbReference>
<dbReference type="EMBL" id="GG657754">
    <property type="protein sequence ID" value="EFL26639.1"/>
    <property type="molecule type" value="Genomic_DNA"/>
</dbReference>
<dbReference type="GO" id="GO:0006629">
    <property type="term" value="P:lipid metabolic process"/>
    <property type="evidence" value="ECO:0007669"/>
    <property type="project" value="InterPro"/>
</dbReference>
<reference evidence="4 5" key="1">
    <citation type="submission" date="2009-02" db="EMBL/GenBank/DDBJ databases">
        <title>Annotation of Streptomyces hygroscopicus strain ATCC 53653.</title>
        <authorList>
            <consortium name="The Broad Institute Genome Sequencing Platform"/>
            <consortium name="Broad Institute Microbial Sequencing Center"/>
            <person name="Fischbach M."/>
            <person name="Godfrey P."/>
            <person name="Ward D."/>
            <person name="Young S."/>
            <person name="Zeng Q."/>
            <person name="Koehrsen M."/>
            <person name="Alvarado L."/>
            <person name="Berlin A.M."/>
            <person name="Bochicchio J."/>
            <person name="Borenstein D."/>
            <person name="Chapman S.B."/>
            <person name="Chen Z."/>
            <person name="Engels R."/>
            <person name="Freedman E."/>
            <person name="Gellesch M."/>
            <person name="Goldberg J."/>
            <person name="Griggs A."/>
            <person name="Gujja S."/>
            <person name="Heilman E.R."/>
            <person name="Heiman D.I."/>
            <person name="Hepburn T.A."/>
            <person name="Howarth C."/>
            <person name="Jen D."/>
            <person name="Larson L."/>
            <person name="Lewis B."/>
            <person name="Mehta T."/>
            <person name="Park D."/>
            <person name="Pearson M."/>
            <person name="Richards J."/>
            <person name="Roberts A."/>
            <person name="Saif S."/>
            <person name="Shea T.D."/>
            <person name="Shenoy N."/>
            <person name="Sisk P."/>
            <person name="Stolte C."/>
            <person name="Sykes S.N."/>
            <person name="Thomson T."/>
            <person name="Walk T."/>
            <person name="White J."/>
            <person name="Yandava C."/>
            <person name="Straight P."/>
            <person name="Clardy J."/>
            <person name="Hung D."/>
            <person name="Kolter R."/>
            <person name="Mekalanos J."/>
            <person name="Walker S."/>
            <person name="Walsh C.T."/>
            <person name="Wieland-Brown L.C."/>
            <person name="Haas B."/>
            <person name="Nusbaum C."/>
            <person name="Birren B."/>
        </authorList>
    </citation>
    <scope>NUCLEOTIDE SEQUENCE [LARGE SCALE GENOMIC DNA]</scope>
    <source>
        <strain evidence="4 5">ATCC 53653</strain>
    </source>
</reference>
<dbReference type="Gene3D" id="3.20.20.190">
    <property type="entry name" value="Phosphatidylinositol (PI) phosphodiesterase"/>
    <property type="match status" value="1"/>
</dbReference>
<dbReference type="OrthoDB" id="9758957at2"/>
<organism evidence="4 5">
    <name type="scientific">Streptomyces himastatinicus ATCC 53653</name>
    <dbReference type="NCBI Taxonomy" id="457427"/>
    <lineage>
        <taxon>Bacteria</taxon>
        <taxon>Bacillati</taxon>
        <taxon>Actinomycetota</taxon>
        <taxon>Actinomycetes</taxon>
        <taxon>Kitasatosporales</taxon>
        <taxon>Streptomycetaceae</taxon>
        <taxon>Streptomyces</taxon>
        <taxon>Streptomyces violaceusniger group</taxon>
    </lineage>
</organism>
<accession>D9W728</accession>
<keyword evidence="5" id="KW-1185">Reference proteome</keyword>
<dbReference type="STRING" id="457427.SSOG_06353"/>
<name>D9W728_9ACTN</name>
<evidence type="ECO:0000259" key="3">
    <source>
        <dbReference type="PROSITE" id="PS51704"/>
    </source>
</evidence>
<dbReference type="RefSeq" id="WP_009718439.1">
    <property type="nucleotide sequence ID" value="NZ_GG657754.1"/>
</dbReference>
<proteinExistence type="predicted"/>
<dbReference type="PROSITE" id="PS51704">
    <property type="entry name" value="GP_PDE"/>
    <property type="match status" value="1"/>
</dbReference>
<dbReference type="AlphaFoldDB" id="D9W728"/>
<evidence type="ECO:0000256" key="1">
    <source>
        <dbReference type="SAM" id="MobiDB-lite"/>
    </source>
</evidence>
<dbReference type="Proteomes" id="UP000003963">
    <property type="component" value="Unassembled WGS sequence"/>
</dbReference>